<evidence type="ECO:0000256" key="9">
    <source>
        <dbReference type="ARBA" id="ARBA00022967"/>
    </source>
</evidence>
<dbReference type="GO" id="GO:0003954">
    <property type="term" value="F:NADH dehydrogenase activity"/>
    <property type="evidence" value="ECO:0007669"/>
    <property type="project" value="TreeGrafter"/>
</dbReference>
<keyword evidence="11 17" id="KW-1133">Transmembrane helix</keyword>
<keyword evidence="13 17" id="KW-0830">Ubiquinone</keyword>
<dbReference type="Pfam" id="PF01059">
    <property type="entry name" value="Oxidored_q5_N"/>
    <property type="match status" value="1"/>
</dbReference>
<evidence type="ECO:0000256" key="3">
    <source>
        <dbReference type="ARBA" id="ARBA00009025"/>
    </source>
</evidence>
<keyword evidence="12 17" id="KW-0520">NAD</keyword>
<evidence type="ECO:0000256" key="5">
    <source>
        <dbReference type="ARBA" id="ARBA00021006"/>
    </source>
</evidence>
<keyword evidence="14 17" id="KW-0496">Mitochondrion</keyword>
<sequence length="437" mass="49812">MLSLIVSLFFSFFYSSWGSYLFFMFVLFFFMVNTSYEFYYFKINSLMECDNFCLSLMLLSVWLVMLSVLASNNIKMKTLYKVFILMLNSLLFFLILSFSFNNYILFYLSFECSILPITFLILGWGYQPERAQAGIYLVFYTLFASLPLLVLILMNSYFNGSNMCLSGFYTGLVSGVNSFFLISAFLVKFPMYITHLWLPKAHVEAPVAGSMILAGILLKLGGYGMIRFMNLVNLLPNYLQFFLIIVSTLGGVLISLVCMNHMDMKSLVAYSSVVHMSTCISCILTMNEMGFQGAYIMMIAHGLSSSGFFFLIGVIYERSGSRSLLVNKGLMNIMPSLSLIWFLVIASNMSAPPFINLLGEIYIFCSLLYWSGYMFFMLMLLVFFSACYNLYLFSLSQHGKFLLSKQSFNSGLVIEFLVGSLHIIPLFLLILYVGFMN</sequence>
<dbReference type="PANTHER" id="PTHR43507:SF20">
    <property type="entry name" value="NADH-UBIQUINONE OXIDOREDUCTASE CHAIN 4"/>
    <property type="match status" value="1"/>
</dbReference>
<dbReference type="GO" id="GO:0031966">
    <property type="term" value="C:mitochondrial membrane"/>
    <property type="evidence" value="ECO:0007669"/>
    <property type="project" value="UniProtKB-SubCell"/>
</dbReference>
<name>A0A5P9W7S5_9CRUS</name>
<keyword evidence="8 17" id="KW-0812">Transmembrane</keyword>
<dbReference type="EMBL" id="MK265245">
    <property type="protein sequence ID" value="QFX74890.1"/>
    <property type="molecule type" value="Genomic_DNA"/>
</dbReference>
<gene>
    <name evidence="20" type="primary">ND4</name>
</gene>
<evidence type="ECO:0000256" key="2">
    <source>
        <dbReference type="ARBA" id="ARBA00004225"/>
    </source>
</evidence>
<geneLocation type="mitochondrion" evidence="20"/>
<dbReference type="AlphaFoldDB" id="A0A5P9W7S5"/>
<feature type="transmembrane region" description="Helical" evidence="17">
    <location>
        <begin position="12"/>
        <end position="32"/>
    </location>
</feature>
<dbReference type="PANTHER" id="PTHR43507">
    <property type="entry name" value="NADH-UBIQUINONE OXIDOREDUCTASE CHAIN 4"/>
    <property type="match status" value="1"/>
</dbReference>
<feature type="transmembrane region" description="Helical" evidence="17">
    <location>
        <begin position="166"/>
        <end position="187"/>
    </location>
</feature>
<dbReference type="GO" id="GO:0048039">
    <property type="term" value="F:ubiquinone binding"/>
    <property type="evidence" value="ECO:0007669"/>
    <property type="project" value="TreeGrafter"/>
</dbReference>
<evidence type="ECO:0000256" key="15">
    <source>
        <dbReference type="ARBA" id="ARBA00023136"/>
    </source>
</evidence>
<feature type="transmembrane region" description="Helical" evidence="17">
    <location>
        <begin position="412"/>
        <end position="435"/>
    </location>
</feature>
<feature type="transmembrane region" description="Helical" evidence="17">
    <location>
        <begin position="361"/>
        <end position="391"/>
    </location>
</feature>
<dbReference type="GO" id="GO:0015990">
    <property type="term" value="P:electron transport coupled proton transport"/>
    <property type="evidence" value="ECO:0007669"/>
    <property type="project" value="TreeGrafter"/>
</dbReference>
<feature type="transmembrane region" description="Helical" evidence="17">
    <location>
        <begin position="267"/>
        <end position="287"/>
    </location>
</feature>
<proteinExistence type="inferred from homology"/>
<evidence type="ECO:0000256" key="6">
    <source>
        <dbReference type="ARBA" id="ARBA00022448"/>
    </source>
</evidence>
<feature type="transmembrane region" description="Helical" evidence="17">
    <location>
        <begin position="106"/>
        <end position="126"/>
    </location>
</feature>
<feature type="domain" description="NADH:quinone oxidoreductase/Mrp antiporter transmembrane" evidence="18">
    <location>
        <begin position="101"/>
        <end position="383"/>
    </location>
</feature>
<comment type="catalytic activity">
    <reaction evidence="16 17">
        <text>a ubiquinone + NADH + 5 H(+)(in) = a ubiquinol + NAD(+) + 4 H(+)(out)</text>
        <dbReference type="Rhea" id="RHEA:29091"/>
        <dbReference type="Rhea" id="RHEA-COMP:9565"/>
        <dbReference type="Rhea" id="RHEA-COMP:9566"/>
        <dbReference type="ChEBI" id="CHEBI:15378"/>
        <dbReference type="ChEBI" id="CHEBI:16389"/>
        <dbReference type="ChEBI" id="CHEBI:17976"/>
        <dbReference type="ChEBI" id="CHEBI:57540"/>
        <dbReference type="ChEBI" id="CHEBI:57945"/>
        <dbReference type="EC" id="7.1.1.2"/>
    </reaction>
</comment>
<evidence type="ECO:0000256" key="10">
    <source>
        <dbReference type="ARBA" id="ARBA00022982"/>
    </source>
</evidence>
<feature type="transmembrane region" description="Helical" evidence="17">
    <location>
        <begin position="207"/>
        <end position="226"/>
    </location>
</feature>
<dbReference type="InterPro" id="IPR003918">
    <property type="entry name" value="NADH_UbQ_OxRdtase"/>
</dbReference>
<keyword evidence="15 17" id="KW-0472">Membrane</keyword>
<evidence type="ECO:0000256" key="4">
    <source>
        <dbReference type="ARBA" id="ARBA00012944"/>
    </source>
</evidence>
<evidence type="ECO:0000256" key="16">
    <source>
        <dbReference type="ARBA" id="ARBA00049551"/>
    </source>
</evidence>
<dbReference type="InterPro" id="IPR001750">
    <property type="entry name" value="ND/Mrp_TM"/>
</dbReference>
<comment type="function">
    <text evidence="17">Core subunit of the mitochondrial membrane respiratory chain NADH dehydrogenase (Complex I) which catalyzes electron transfer from NADH through the respiratory chain, using ubiquinone as an electron acceptor. Essential for the catalytic activity and assembly of complex I.</text>
</comment>
<dbReference type="GO" id="GO:0042773">
    <property type="term" value="P:ATP synthesis coupled electron transport"/>
    <property type="evidence" value="ECO:0007669"/>
    <property type="project" value="InterPro"/>
</dbReference>
<evidence type="ECO:0000256" key="11">
    <source>
        <dbReference type="ARBA" id="ARBA00022989"/>
    </source>
</evidence>
<reference evidence="20" key="1">
    <citation type="journal article" date="2019" name="Mitochondrial DNA Part B Resour">
        <title>The complete mitochondrial genome of Pleonexes koreana (Kim &amp; Kim, 1988) (Crustacea: Amphipoda: Ampithoidae).</title>
        <authorList>
            <person name="Lee S.-H."/>
            <person name="Wongkamhaeng K."/>
            <person name="Lee S.-H."/>
            <person name="Shin M.-H."/>
        </authorList>
    </citation>
    <scope>NUCLEOTIDE SEQUENCE</scope>
</reference>
<feature type="transmembrane region" description="Helical" evidence="17">
    <location>
        <begin position="52"/>
        <end position="70"/>
    </location>
</feature>
<dbReference type="Pfam" id="PF00361">
    <property type="entry name" value="Proton_antipo_M"/>
    <property type="match status" value="1"/>
</dbReference>
<keyword evidence="9" id="KW-1278">Translocase</keyword>
<feature type="transmembrane region" description="Helical" evidence="17">
    <location>
        <begin position="337"/>
        <end position="355"/>
    </location>
</feature>
<feature type="transmembrane region" description="Helical" evidence="17">
    <location>
        <begin position="238"/>
        <end position="260"/>
    </location>
</feature>
<evidence type="ECO:0000256" key="13">
    <source>
        <dbReference type="ARBA" id="ARBA00023075"/>
    </source>
</evidence>
<feature type="transmembrane region" description="Helical" evidence="17">
    <location>
        <begin position="293"/>
        <end position="316"/>
    </location>
</feature>
<comment type="subcellular location">
    <subcellularLocation>
        <location evidence="2 17">Mitochondrion membrane</location>
        <topology evidence="2 17">Multi-pass membrane protein</topology>
    </subcellularLocation>
</comment>
<organism evidence="20">
    <name type="scientific">Pleonexes koreana</name>
    <dbReference type="NCBI Taxonomy" id="2663336"/>
    <lineage>
        <taxon>Eukaryota</taxon>
        <taxon>Metazoa</taxon>
        <taxon>Ecdysozoa</taxon>
        <taxon>Arthropoda</taxon>
        <taxon>Crustacea</taxon>
        <taxon>Multicrustacea</taxon>
        <taxon>Malacostraca</taxon>
        <taxon>Eumalacostraca</taxon>
        <taxon>Peracarida</taxon>
        <taxon>Amphipoda</taxon>
        <taxon>Senticaudata</taxon>
        <taxon>Corophiida</taxon>
        <taxon>Corophiidira</taxon>
        <taxon>Corophioidea</taxon>
        <taxon>Ampithoidae</taxon>
        <taxon>Pleonexes</taxon>
    </lineage>
</organism>
<evidence type="ECO:0000256" key="17">
    <source>
        <dbReference type="RuleBase" id="RU003297"/>
    </source>
</evidence>
<evidence type="ECO:0000256" key="8">
    <source>
        <dbReference type="ARBA" id="ARBA00022692"/>
    </source>
</evidence>
<evidence type="ECO:0000313" key="20">
    <source>
        <dbReference type="EMBL" id="QFX74890.1"/>
    </source>
</evidence>
<comment type="similarity">
    <text evidence="3 17">Belongs to the complex I subunit 4 family.</text>
</comment>
<feature type="transmembrane region" description="Helical" evidence="17">
    <location>
        <begin position="133"/>
        <end position="154"/>
    </location>
</feature>
<evidence type="ECO:0000256" key="1">
    <source>
        <dbReference type="ARBA" id="ARBA00003257"/>
    </source>
</evidence>
<evidence type="ECO:0000259" key="19">
    <source>
        <dbReference type="Pfam" id="PF01059"/>
    </source>
</evidence>
<keyword evidence="7 17" id="KW-0679">Respiratory chain</keyword>
<feature type="domain" description="NADH:ubiquinone oxidoreductase chain 4 N-terminal" evidence="19">
    <location>
        <begin position="4"/>
        <end position="96"/>
    </location>
</feature>
<comment type="function">
    <text evidence="1">Core subunit of the mitochondrial membrane respiratory chain NADH dehydrogenase (Complex I) that is believed to belong to the minimal assembly required for catalysis. Complex I functions in the transfer of electrons from NADH to the respiratory chain. The immediate electron acceptor for the enzyme is believed to be ubiquinone.</text>
</comment>
<evidence type="ECO:0000256" key="14">
    <source>
        <dbReference type="ARBA" id="ARBA00023128"/>
    </source>
</evidence>
<keyword evidence="6 17" id="KW-0813">Transport</keyword>
<dbReference type="GO" id="GO:0008137">
    <property type="term" value="F:NADH dehydrogenase (ubiquinone) activity"/>
    <property type="evidence" value="ECO:0007669"/>
    <property type="project" value="UniProtKB-UniRule"/>
</dbReference>
<protein>
    <recommendedName>
        <fullName evidence="5 17">NADH-ubiquinone oxidoreductase chain 4</fullName>
        <ecNumber evidence="4 17">7.1.1.2</ecNumber>
    </recommendedName>
</protein>
<dbReference type="InterPro" id="IPR000260">
    <property type="entry name" value="NADH4_N"/>
</dbReference>
<keyword evidence="10 17" id="KW-0249">Electron transport</keyword>
<evidence type="ECO:0000256" key="12">
    <source>
        <dbReference type="ARBA" id="ARBA00023027"/>
    </source>
</evidence>
<feature type="transmembrane region" description="Helical" evidence="17">
    <location>
        <begin position="82"/>
        <end position="100"/>
    </location>
</feature>
<evidence type="ECO:0000256" key="7">
    <source>
        <dbReference type="ARBA" id="ARBA00022660"/>
    </source>
</evidence>
<accession>A0A5P9W7S5</accession>
<evidence type="ECO:0000259" key="18">
    <source>
        <dbReference type="Pfam" id="PF00361"/>
    </source>
</evidence>
<dbReference type="EC" id="7.1.1.2" evidence="4 17"/>
<dbReference type="PRINTS" id="PR01437">
    <property type="entry name" value="NUOXDRDTASE4"/>
</dbReference>